<dbReference type="Gene3D" id="1.20.58.340">
    <property type="entry name" value="Magnesium transport protein CorA, transmembrane region"/>
    <property type="match status" value="1"/>
</dbReference>
<feature type="non-terminal residue" evidence="13">
    <location>
        <position position="1"/>
    </location>
</feature>
<evidence type="ECO:0000256" key="9">
    <source>
        <dbReference type="ARBA" id="ARBA00023065"/>
    </source>
</evidence>
<dbReference type="InterPro" id="IPR039204">
    <property type="entry name" value="MRS2-like"/>
</dbReference>
<keyword evidence="11" id="KW-0472">Membrane</keyword>
<dbReference type="Proteomes" id="UP000267251">
    <property type="component" value="Unassembled WGS sequence"/>
</dbReference>
<protein>
    <recommendedName>
        <fullName evidence="12">Magnesium transporter</fullName>
    </recommendedName>
</protein>
<dbReference type="OrthoDB" id="10251508at2759"/>
<keyword evidence="6 12" id="KW-0460">Magnesium</keyword>
<keyword evidence="14" id="KW-1185">Reference proteome</keyword>
<evidence type="ECO:0000313" key="13">
    <source>
        <dbReference type="EMBL" id="RKP12147.1"/>
    </source>
</evidence>
<feature type="non-terminal residue" evidence="13">
    <location>
        <position position="192"/>
    </location>
</feature>
<keyword evidence="10" id="KW-0496">Mitochondrion</keyword>
<comment type="similarity">
    <text evidence="2 12">Belongs to the CorA metal ion transporter (MIT) (TC 1.A.35) family.</text>
</comment>
<evidence type="ECO:0000256" key="10">
    <source>
        <dbReference type="ARBA" id="ARBA00023128"/>
    </source>
</evidence>
<dbReference type="Gene3D" id="2.40.128.330">
    <property type="match status" value="1"/>
</dbReference>
<evidence type="ECO:0000256" key="4">
    <source>
        <dbReference type="ARBA" id="ARBA00022692"/>
    </source>
</evidence>
<evidence type="ECO:0000256" key="3">
    <source>
        <dbReference type="ARBA" id="ARBA00022448"/>
    </source>
</evidence>
<dbReference type="GO" id="GO:0045016">
    <property type="term" value="P:mitochondrial magnesium ion transmembrane transport"/>
    <property type="evidence" value="ECO:0007669"/>
    <property type="project" value="TreeGrafter"/>
</dbReference>
<evidence type="ECO:0000256" key="11">
    <source>
        <dbReference type="ARBA" id="ARBA00023136"/>
    </source>
</evidence>
<reference evidence="14" key="1">
    <citation type="journal article" date="2018" name="Nat. Microbiol.">
        <title>Leveraging single-cell genomics to expand the fungal tree of life.</title>
        <authorList>
            <person name="Ahrendt S.R."/>
            <person name="Quandt C.A."/>
            <person name="Ciobanu D."/>
            <person name="Clum A."/>
            <person name="Salamov A."/>
            <person name="Andreopoulos B."/>
            <person name="Cheng J.F."/>
            <person name="Woyke T."/>
            <person name="Pelin A."/>
            <person name="Henrissat B."/>
            <person name="Reynolds N.K."/>
            <person name="Benny G.L."/>
            <person name="Smith M.E."/>
            <person name="James T.Y."/>
            <person name="Grigoriev I.V."/>
        </authorList>
    </citation>
    <scope>NUCLEOTIDE SEQUENCE [LARGE SCALE GENOMIC DNA]</scope>
</reference>
<gene>
    <name evidence="13" type="ORF">BJ684DRAFT_4095</name>
</gene>
<dbReference type="PANTHER" id="PTHR13890:SF0">
    <property type="entry name" value="MAGNESIUM TRANSPORTER MRS2 HOMOLOG, MITOCHONDRIAL"/>
    <property type="match status" value="1"/>
</dbReference>
<evidence type="ECO:0000256" key="8">
    <source>
        <dbReference type="ARBA" id="ARBA00022989"/>
    </source>
</evidence>
<comment type="subcellular location">
    <subcellularLocation>
        <location evidence="1 12">Mitochondrion inner membrane</location>
        <topology evidence="1 12">Multi-pass membrane protein</topology>
    </subcellularLocation>
</comment>
<proteinExistence type="inferred from homology"/>
<dbReference type="GO" id="GO:0005743">
    <property type="term" value="C:mitochondrial inner membrane"/>
    <property type="evidence" value="ECO:0007669"/>
    <property type="project" value="UniProtKB-SubCell"/>
</dbReference>
<keyword evidence="5 12" id="KW-0999">Mitochondrion inner membrane</keyword>
<name>A0A4P9Y0B4_9FUNG</name>
<keyword evidence="8" id="KW-1133">Transmembrane helix</keyword>
<keyword evidence="7" id="KW-0809">Transit peptide</keyword>
<evidence type="ECO:0000256" key="5">
    <source>
        <dbReference type="ARBA" id="ARBA00022792"/>
    </source>
</evidence>
<keyword evidence="3 12" id="KW-0813">Transport</keyword>
<evidence type="ECO:0000256" key="7">
    <source>
        <dbReference type="ARBA" id="ARBA00022946"/>
    </source>
</evidence>
<dbReference type="PANTHER" id="PTHR13890">
    <property type="entry name" value="RNA SPLICING PROTEIN MRS2, MITOCHONDRIAL"/>
    <property type="match status" value="1"/>
</dbReference>
<organism evidence="13 14">
    <name type="scientific">Piptocephalis cylindrospora</name>
    <dbReference type="NCBI Taxonomy" id="1907219"/>
    <lineage>
        <taxon>Eukaryota</taxon>
        <taxon>Fungi</taxon>
        <taxon>Fungi incertae sedis</taxon>
        <taxon>Zoopagomycota</taxon>
        <taxon>Zoopagomycotina</taxon>
        <taxon>Zoopagomycetes</taxon>
        <taxon>Zoopagales</taxon>
        <taxon>Piptocephalidaceae</taxon>
        <taxon>Piptocephalis</taxon>
    </lineage>
</organism>
<keyword evidence="4" id="KW-0812">Transmembrane</keyword>
<dbReference type="Pfam" id="PF22099">
    <property type="entry name" value="MRS2-like"/>
    <property type="match status" value="1"/>
</dbReference>
<accession>A0A4P9Y0B4</accession>
<dbReference type="GO" id="GO:0015095">
    <property type="term" value="F:magnesium ion transmembrane transporter activity"/>
    <property type="evidence" value="ECO:0007669"/>
    <property type="project" value="TreeGrafter"/>
</dbReference>
<evidence type="ECO:0000313" key="14">
    <source>
        <dbReference type="Proteomes" id="UP000267251"/>
    </source>
</evidence>
<keyword evidence="9 12" id="KW-0406">Ion transport</keyword>
<evidence type="ECO:0000256" key="1">
    <source>
        <dbReference type="ARBA" id="ARBA00004448"/>
    </source>
</evidence>
<evidence type="ECO:0000256" key="2">
    <source>
        <dbReference type="ARBA" id="ARBA00009765"/>
    </source>
</evidence>
<dbReference type="EMBL" id="KZ988461">
    <property type="protein sequence ID" value="RKP12147.1"/>
    <property type="molecule type" value="Genomic_DNA"/>
</dbReference>
<evidence type="ECO:0000256" key="6">
    <source>
        <dbReference type="ARBA" id="ARBA00022842"/>
    </source>
</evidence>
<dbReference type="CDD" id="cd12823">
    <property type="entry name" value="Mrs2_Mfm1p-like"/>
    <property type="match status" value="1"/>
</dbReference>
<dbReference type="FunFam" id="2.40.128.330:FF:000002">
    <property type="entry name" value="Inner membrane magnesium transporter mrs2"/>
    <property type="match status" value="1"/>
</dbReference>
<dbReference type="AlphaFoldDB" id="A0A4P9Y0B4"/>
<sequence>IPTKNELKLRCTEFDQNGRVKTTAGEFSKTQLCAEHGLQPRDLRKIDSRFIDQLPAILVRDRVILINLAHIRALIKADAVVLFDPYGSTDSYIQSIFIYDLQDRLRSSGGTSASNPGQPFEFRALEAILISVTGALQSEAQVLHGMTTKLLSSLEEEIDRERLKLLLRYSKRLSLFDRKVSTLRAAILDVLD</sequence>
<evidence type="ECO:0000256" key="12">
    <source>
        <dbReference type="RuleBase" id="RU366042"/>
    </source>
</evidence>